<dbReference type="Gene3D" id="3.40.309.10">
    <property type="entry name" value="Aldehyde Dehydrogenase, Chain A, domain 2"/>
    <property type="match status" value="1"/>
</dbReference>
<dbReference type="RefSeq" id="WP_160903585.1">
    <property type="nucleotide sequence ID" value="NZ_WMBR01000005.1"/>
</dbReference>
<evidence type="ECO:0000256" key="3">
    <source>
        <dbReference type="PROSITE-ProRule" id="PRU10007"/>
    </source>
</evidence>
<evidence type="ECO:0000256" key="2">
    <source>
        <dbReference type="ARBA" id="ARBA00023002"/>
    </source>
</evidence>
<accession>A0A6L7GXQ5</accession>
<sequence>MTTTIPTLPMHIGGEDSVGSAGRFIEAENPATGEVIAQFPAGNADDVDAAVAAARDAFPGWSRIDPMQRARILNQLADIIVENADELAHLDVTDNGSPIREMRNDAFVGAAQLRYYAGLILQLRGHTVPTGQGRLNYSLRQPWGVVARIIPFNHPFMFAASKIAAPLAAGNTVVIKPSEFTSLSALRLGELAKEVLPDGVFNVVTGYGHEAGDALVAHPDIRRLAFIGSAATGRAILRRAAEVSVKHVTLELGGKNPLVVYPDSDIDIALDAATRGMNFTWQGQSCGSTSRLIVHKDIYAEFVDRLGAKLDDLTSGSPASEDTDTGAIVSQAQMDKVLSYIDVGRDEGARLVAGGSCVSADGLDAGRFVRPTLFADVDPASRLAQEEIFGPVLAAMPFEDYDDAIRIANMVEYGLTASIFTRDLDLAHRFAHDVEAGYVWVNDVSRHTPGTAFGGFKNSGLGREEDIEELESYTQSKNVHVNFGGQRRSE</sequence>
<reference evidence="6 7" key="1">
    <citation type="submission" date="2019-11" db="EMBL/GenBank/DDBJ databases">
        <title>Gordonia sp. nov., a novel actinobacterium isolated from mangrove soil in Hainan.</title>
        <authorList>
            <person name="Huang X."/>
            <person name="Xie Y."/>
            <person name="Chu X."/>
            <person name="Xiao K."/>
        </authorList>
    </citation>
    <scope>NUCLEOTIDE SEQUENCE [LARGE SCALE GENOMIC DNA]</scope>
    <source>
        <strain evidence="6 7">HNM0687</strain>
    </source>
</reference>
<gene>
    <name evidence="6" type="ORF">GIY30_18970</name>
</gene>
<feature type="active site" evidence="3">
    <location>
        <position position="251"/>
    </location>
</feature>
<dbReference type="EMBL" id="WMBR01000005">
    <property type="protein sequence ID" value="MXP23425.1"/>
    <property type="molecule type" value="Genomic_DNA"/>
</dbReference>
<evidence type="ECO:0000313" key="7">
    <source>
        <dbReference type="Proteomes" id="UP000475545"/>
    </source>
</evidence>
<keyword evidence="7" id="KW-1185">Reference proteome</keyword>
<keyword evidence="2 4" id="KW-0560">Oxidoreductase</keyword>
<dbReference type="PROSITE" id="PS00687">
    <property type="entry name" value="ALDEHYDE_DEHYDR_GLU"/>
    <property type="match status" value="1"/>
</dbReference>
<protein>
    <submittedName>
        <fullName evidence="6">Aldehyde dehydrogenase family protein</fullName>
    </submittedName>
</protein>
<dbReference type="Gene3D" id="3.40.605.10">
    <property type="entry name" value="Aldehyde Dehydrogenase, Chain A, domain 1"/>
    <property type="match status" value="1"/>
</dbReference>
<feature type="domain" description="Aldehyde dehydrogenase" evidence="5">
    <location>
        <begin position="23"/>
        <end position="479"/>
    </location>
</feature>
<organism evidence="6 7">
    <name type="scientific">Gordonia mangrovi</name>
    <dbReference type="NCBI Taxonomy" id="2665643"/>
    <lineage>
        <taxon>Bacteria</taxon>
        <taxon>Bacillati</taxon>
        <taxon>Actinomycetota</taxon>
        <taxon>Actinomycetes</taxon>
        <taxon>Mycobacteriales</taxon>
        <taxon>Gordoniaceae</taxon>
        <taxon>Gordonia</taxon>
    </lineage>
</organism>
<evidence type="ECO:0000313" key="6">
    <source>
        <dbReference type="EMBL" id="MXP23425.1"/>
    </source>
</evidence>
<dbReference type="Proteomes" id="UP000475545">
    <property type="component" value="Unassembled WGS sequence"/>
</dbReference>
<dbReference type="FunFam" id="3.40.605.10:FF:000007">
    <property type="entry name" value="NAD/NADP-dependent betaine aldehyde dehydrogenase"/>
    <property type="match status" value="1"/>
</dbReference>
<dbReference type="AlphaFoldDB" id="A0A6L7GXQ5"/>
<name>A0A6L7GXQ5_9ACTN</name>
<dbReference type="Pfam" id="PF00171">
    <property type="entry name" value="Aldedh"/>
    <property type="match status" value="1"/>
</dbReference>
<dbReference type="SUPFAM" id="SSF53720">
    <property type="entry name" value="ALDH-like"/>
    <property type="match status" value="1"/>
</dbReference>
<dbReference type="InterPro" id="IPR016163">
    <property type="entry name" value="Ald_DH_C"/>
</dbReference>
<evidence type="ECO:0000256" key="1">
    <source>
        <dbReference type="ARBA" id="ARBA00009986"/>
    </source>
</evidence>
<comment type="similarity">
    <text evidence="1 4">Belongs to the aldehyde dehydrogenase family.</text>
</comment>
<dbReference type="FunFam" id="3.40.309.10:FF:000012">
    <property type="entry name" value="Betaine aldehyde dehydrogenase"/>
    <property type="match status" value="1"/>
</dbReference>
<dbReference type="InterPro" id="IPR029510">
    <property type="entry name" value="Ald_DH_CS_GLU"/>
</dbReference>
<dbReference type="PANTHER" id="PTHR11699">
    <property type="entry name" value="ALDEHYDE DEHYDROGENASE-RELATED"/>
    <property type="match status" value="1"/>
</dbReference>
<evidence type="ECO:0000256" key="4">
    <source>
        <dbReference type="RuleBase" id="RU003345"/>
    </source>
</evidence>
<evidence type="ECO:0000259" key="5">
    <source>
        <dbReference type="Pfam" id="PF00171"/>
    </source>
</evidence>
<dbReference type="GO" id="GO:0016620">
    <property type="term" value="F:oxidoreductase activity, acting on the aldehyde or oxo group of donors, NAD or NADP as acceptor"/>
    <property type="evidence" value="ECO:0007669"/>
    <property type="project" value="InterPro"/>
</dbReference>
<dbReference type="InterPro" id="IPR016162">
    <property type="entry name" value="Ald_DH_N"/>
</dbReference>
<comment type="caution">
    <text evidence="6">The sequence shown here is derived from an EMBL/GenBank/DDBJ whole genome shotgun (WGS) entry which is preliminary data.</text>
</comment>
<proteinExistence type="inferred from homology"/>
<dbReference type="InterPro" id="IPR016161">
    <property type="entry name" value="Ald_DH/histidinol_DH"/>
</dbReference>
<dbReference type="InterPro" id="IPR015590">
    <property type="entry name" value="Aldehyde_DH_dom"/>
</dbReference>